<dbReference type="OrthoDB" id="2821964at2759"/>
<evidence type="ECO:0000313" key="2">
    <source>
        <dbReference type="Proteomes" id="UP000661280"/>
    </source>
</evidence>
<keyword evidence="2" id="KW-1185">Reference proteome</keyword>
<reference evidence="1" key="1">
    <citation type="submission" date="2021-01" db="EMBL/GenBank/DDBJ databases">
        <authorList>
            <consortium name="Aspergillus luchuensis mut. kawachii IFO 4304 genome sequencing consortium"/>
            <person name="Kazuki M."/>
            <person name="Futagami T."/>
        </authorList>
    </citation>
    <scope>NUCLEOTIDE SEQUENCE</scope>
    <source>
        <strain evidence="1">IFO 4308</strain>
    </source>
</reference>
<name>A0A7R7ZXS0_ASPKA</name>
<reference evidence="1" key="2">
    <citation type="submission" date="2021-02" db="EMBL/GenBank/DDBJ databases">
        <title>Aspergillus luchuensis mut. kawachii IFO 4304 genome sequence.</title>
        <authorList>
            <person name="Mori K."/>
            <person name="Kadooka C."/>
            <person name="Goto M."/>
            <person name="Futagami T."/>
        </authorList>
    </citation>
    <scope>NUCLEOTIDE SEQUENCE</scope>
    <source>
        <strain evidence="1">IFO 4308</strain>
    </source>
</reference>
<dbReference type="Proteomes" id="UP000661280">
    <property type="component" value="Chromosome 4"/>
</dbReference>
<gene>
    <name evidence="1" type="ORF">AKAW2_40058S</name>
</gene>
<evidence type="ECO:0008006" key="3">
    <source>
        <dbReference type="Google" id="ProtNLM"/>
    </source>
</evidence>
<dbReference type="RefSeq" id="XP_041542141.1">
    <property type="nucleotide sequence ID" value="XM_041688348.1"/>
</dbReference>
<evidence type="ECO:0000313" key="1">
    <source>
        <dbReference type="EMBL" id="BCR98375.1"/>
    </source>
</evidence>
<protein>
    <recommendedName>
        <fullName evidence="3">ABA 3 protein</fullName>
    </recommendedName>
</protein>
<dbReference type="KEGG" id="aluc:AKAW2_40058S"/>
<organism evidence="1 2">
    <name type="scientific">Aspergillus kawachii</name>
    <name type="common">White koji mold</name>
    <name type="synonym">Aspergillus awamori var. kawachi</name>
    <dbReference type="NCBI Taxonomy" id="1069201"/>
    <lineage>
        <taxon>Eukaryota</taxon>
        <taxon>Fungi</taxon>
        <taxon>Dikarya</taxon>
        <taxon>Ascomycota</taxon>
        <taxon>Pezizomycotina</taxon>
        <taxon>Eurotiomycetes</taxon>
        <taxon>Eurotiomycetidae</taxon>
        <taxon>Eurotiales</taxon>
        <taxon>Aspergillaceae</taxon>
        <taxon>Aspergillus</taxon>
        <taxon>Aspergillus subgen. Circumdati</taxon>
    </lineage>
</organism>
<dbReference type="GeneID" id="64959700"/>
<dbReference type="EMBL" id="AP024428">
    <property type="protein sequence ID" value="BCR98375.1"/>
    <property type="molecule type" value="Genomic_DNA"/>
</dbReference>
<sequence length="453" mass="52401">MFRWDSNDHTQCNFRRSSRQSQLMESGLEFHRLHRNARDRAARAKARMSDNKKRRKTIVFVCTSSNANLFKPVDGSMAIQNKWFYPSDIAHDLDDIDLPREVKVEILACAWEYTRCVIPQYSNWKRYVAFMRLMTIGVISEFRGDLVDVIDGPRVLAYNLDSLLHELFHDTPGHQAMVLEFKSFLLVTSEKTSHRRSNSEMFRRYVNALVSSPQQWFRMRDCDALARFTIAAGLACNDLLDIWYTDTQYDILCEIGATMYDAVAFFKHQSEGETNSTFAYMPEDERISAFQGVRQVLWALDVAMADVPGHAIVTNFLRNVGGPILMTMRRYRFVEEGLTIGKTESEDIINETRQNFKLWTRLDAGPATFLDIKHYQMILSRSDDLMFPGLAEWLEADSQHCTQCVYRKAYGAQRAHCFGGVELCSQCRDEWGQYLRTLPGRTKQAFPDLALEI</sequence>
<proteinExistence type="predicted"/>
<accession>A0A7R7ZXS0</accession>
<dbReference type="AlphaFoldDB" id="A0A7R7ZXS0"/>